<evidence type="ECO:0000313" key="1">
    <source>
        <dbReference type="EMBL" id="TWT35446.1"/>
    </source>
</evidence>
<sequence>MNEDPAICSTNVAEYEVHDPEQNAYGDWAAIAIGGRYYLFCDYDPAEGLYMSVGRVTVSDINEPFKWCGHVEKRRPAPDMMLAEGRFYLVTQQATDYVSPGP</sequence>
<dbReference type="Proteomes" id="UP000316714">
    <property type="component" value="Unassembled WGS sequence"/>
</dbReference>
<organism evidence="1 2">
    <name type="scientific">Posidoniimonas corsicana</name>
    <dbReference type="NCBI Taxonomy" id="1938618"/>
    <lineage>
        <taxon>Bacteria</taxon>
        <taxon>Pseudomonadati</taxon>
        <taxon>Planctomycetota</taxon>
        <taxon>Planctomycetia</taxon>
        <taxon>Pirellulales</taxon>
        <taxon>Lacipirellulaceae</taxon>
        <taxon>Posidoniimonas</taxon>
    </lineage>
</organism>
<gene>
    <name evidence="1" type="ORF">KOR34_03370</name>
</gene>
<keyword evidence="2" id="KW-1185">Reference proteome</keyword>
<dbReference type="EMBL" id="SIHJ01000001">
    <property type="protein sequence ID" value="TWT35446.1"/>
    <property type="molecule type" value="Genomic_DNA"/>
</dbReference>
<dbReference type="RefSeq" id="WP_146561627.1">
    <property type="nucleotide sequence ID" value="NZ_SIHJ01000001.1"/>
</dbReference>
<accession>A0A5C5V9Z5</accession>
<name>A0A5C5V9Z5_9BACT</name>
<evidence type="ECO:0008006" key="3">
    <source>
        <dbReference type="Google" id="ProtNLM"/>
    </source>
</evidence>
<comment type="caution">
    <text evidence="1">The sequence shown here is derived from an EMBL/GenBank/DDBJ whole genome shotgun (WGS) entry which is preliminary data.</text>
</comment>
<evidence type="ECO:0000313" key="2">
    <source>
        <dbReference type="Proteomes" id="UP000316714"/>
    </source>
</evidence>
<dbReference type="AlphaFoldDB" id="A0A5C5V9Z5"/>
<protein>
    <recommendedName>
        <fullName evidence="3">Glycosyl hydrolases family 43</fullName>
    </recommendedName>
</protein>
<proteinExistence type="predicted"/>
<reference evidence="1 2" key="1">
    <citation type="submission" date="2019-02" db="EMBL/GenBank/DDBJ databases">
        <title>Deep-cultivation of Planctomycetes and their phenomic and genomic characterization uncovers novel biology.</title>
        <authorList>
            <person name="Wiegand S."/>
            <person name="Jogler M."/>
            <person name="Boedeker C."/>
            <person name="Pinto D."/>
            <person name="Vollmers J."/>
            <person name="Rivas-Marin E."/>
            <person name="Kohn T."/>
            <person name="Peeters S.H."/>
            <person name="Heuer A."/>
            <person name="Rast P."/>
            <person name="Oberbeckmann S."/>
            <person name="Bunk B."/>
            <person name="Jeske O."/>
            <person name="Meyerdierks A."/>
            <person name="Storesund J.E."/>
            <person name="Kallscheuer N."/>
            <person name="Luecker S."/>
            <person name="Lage O.M."/>
            <person name="Pohl T."/>
            <person name="Merkel B.J."/>
            <person name="Hornburger P."/>
            <person name="Mueller R.-W."/>
            <person name="Bruemmer F."/>
            <person name="Labrenz M."/>
            <person name="Spormann A.M."/>
            <person name="Op Den Camp H."/>
            <person name="Overmann J."/>
            <person name="Amann R."/>
            <person name="Jetten M.S.M."/>
            <person name="Mascher T."/>
            <person name="Medema M.H."/>
            <person name="Devos D.P."/>
            <person name="Kaster A.-K."/>
            <person name="Ovreas L."/>
            <person name="Rohde M."/>
            <person name="Galperin M.Y."/>
            <person name="Jogler C."/>
        </authorList>
    </citation>
    <scope>NUCLEOTIDE SEQUENCE [LARGE SCALE GENOMIC DNA]</scope>
    <source>
        <strain evidence="1 2">KOR34</strain>
    </source>
</reference>